<name>E3N911_CAERE</name>
<evidence type="ECO:0000313" key="11">
    <source>
        <dbReference type="EMBL" id="EFO90107.1"/>
    </source>
</evidence>
<feature type="binding site" evidence="7">
    <location>
        <position position="35"/>
    </location>
    <ligand>
        <name>ATP</name>
        <dbReference type="ChEBI" id="CHEBI:30616"/>
    </ligand>
</feature>
<dbReference type="eggNOG" id="KOG0598">
    <property type="taxonomic scope" value="Eukaryota"/>
</dbReference>
<dbReference type="AlphaFoldDB" id="E3N911"/>
<dbReference type="InterPro" id="IPR008271">
    <property type="entry name" value="Ser/Thr_kinase_AS"/>
</dbReference>
<dbReference type="HOGENOM" id="CLU_000288_63_5_1"/>
<organism evidence="12">
    <name type="scientific">Caenorhabditis remanei</name>
    <name type="common">Caenorhabditis vulgaris</name>
    <dbReference type="NCBI Taxonomy" id="31234"/>
    <lineage>
        <taxon>Eukaryota</taxon>
        <taxon>Metazoa</taxon>
        <taxon>Ecdysozoa</taxon>
        <taxon>Nematoda</taxon>
        <taxon>Chromadorea</taxon>
        <taxon>Rhabditida</taxon>
        <taxon>Rhabditina</taxon>
        <taxon>Rhabditomorpha</taxon>
        <taxon>Rhabditoidea</taxon>
        <taxon>Rhabditidae</taxon>
        <taxon>Peloderinae</taxon>
        <taxon>Caenorhabditis</taxon>
    </lineage>
</organism>
<dbReference type="SUPFAM" id="SSF56112">
    <property type="entry name" value="Protein kinase-like (PK-like)"/>
    <property type="match status" value="1"/>
</dbReference>
<keyword evidence="2" id="KW-0597">Phosphoprotein</keyword>
<gene>
    <name evidence="11" type="ORF">CRE_20935</name>
</gene>
<dbReference type="PANTHER" id="PTHR24351">
    <property type="entry name" value="RIBOSOMAL PROTEIN S6 KINASE"/>
    <property type="match status" value="1"/>
</dbReference>
<dbReference type="Pfam" id="PF00433">
    <property type="entry name" value="Pkinase_C"/>
    <property type="match status" value="1"/>
</dbReference>
<accession>E3N911</accession>
<dbReference type="PROSITE" id="PS51285">
    <property type="entry name" value="AGC_KINASE_CTER"/>
    <property type="match status" value="1"/>
</dbReference>
<evidence type="ECO:0000256" key="6">
    <source>
        <dbReference type="ARBA" id="ARBA00022840"/>
    </source>
</evidence>
<dbReference type="PROSITE" id="PS00108">
    <property type="entry name" value="PROTEIN_KINASE_ST"/>
    <property type="match status" value="1"/>
</dbReference>
<dbReference type="Pfam" id="PF00069">
    <property type="entry name" value="Pkinase"/>
    <property type="match status" value="1"/>
</dbReference>
<keyword evidence="5" id="KW-0418">Kinase</keyword>
<dbReference type="PROSITE" id="PS00107">
    <property type="entry name" value="PROTEIN_KINASE_ATP"/>
    <property type="match status" value="1"/>
</dbReference>
<dbReference type="InterPro" id="IPR000961">
    <property type="entry name" value="AGC-kinase_C"/>
</dbReference>
<dbReference type="Proteomes" id="UP000008281">
    <property type="component" value="Unassembled WGS sequence"/>
</dbReference>
<dbReference type="OrthoDB" id="63267at2759"/>
<feature type="domain" description="AGC-kinase C-terminal" evidence="10">
    <location>
        <begin position="255"/>
        <end position="319"/>
    </location>
</feature>
<dbReference type="GO" id="GO:0004674">
    <property type="term" value="F:protein serine/threonine kinase activity"/>
    <property type="evidence" value="ECO:0007669"/>
    <property type="project" value="UniProtKB-KW"/>
</dbReference>
<dbReference type="GO" id="GO:0005524">
    <property type="term" value="F:ATP binding"/>
    <property type="evidence" value="ECO:0007669"/>
    <property type="project" value="UniProtKB-UniRule"/>
</dbReference>
<keyword evidence="6 7" id="KW-0067">ATP-binding</keyword>
<dbReference type="InterPro" id="IPR000719">
    <property type="entry name" value="Prot_kinase_dom"/>
</dbReference>
<evidence type="ECO:0000256" key="5">
    <source>
        <dbReference type="ARBA" id="ARBA00022777"/>
    </source>
</evidence>
<dbReference type="InterPro" id="IPR017441">
    <property type="entry name" value="Protein_kinase_ATP_BS"/>
</dbReference>
<reference evidence="11" key="1">
    <citation type="submission" date="2007-07" db="EMBL/GenBank/DDBJ databases">
        <title>PCAP assembly of the Caenorhabditis remanei genome.</title>
        <authorList>
            <consortium name="The Caenorhabditis remanei Sequencing Consortium"/>
            <person name="Wilson R.K."/>
        </authorList>
    </citation>
    <scope>NUCLEOTIDE SEQUENCE [LARGE SCALE GENOMIC DNA]</scope>
    <source>
        <strain evidence="11">PB4641</strain>
    </source>
</reference>
<dbReference type="FunFam" id="1.10.510.10:FF:000048">
    <property type="entry name" value="Protein kinase C"/>
    <property type="match status" value="1"/>
</dbReference>
<dbReference type="EMBL" id="DS268561">
    <property type="protein sequence ID" value="EFO90107.1"/>
    <property type="molecule type" value="Genomic_DNA"/>
</dbReference>
<evidence type="ECO:0000256" key="2">
    <source>
        <dbReference type="ARBA" id="ARBA00022553"/>
    </source>
</evidence>
<dbReference type="InterPro" id="IPR017892">
    <property type="entry name" value="Pkinase_C"/>
</dbReference>
<proteinExistence type="inferred from homology"/>
<dbReference type="SMART" id="SM00220">
    <property type="entry name" value="S_TKc"/>
    <property type="match status" value="1"/>
</dbReference>
<evidence type="ECO:0000256" key="1">
    <source>
        <dbReference type="ARBA" id="ARBA00022527"/>
    </source>
</evidence>
<keyword evidence="12" id="KW-1185">Reference proteome</keyword>
<dbReference type="PROSITE" id="PS50011">
    <property type="entry name" value="PROTEIN_KINASE_DOM"/>
    <property type="match status" value="1"/>
</dbReference>
<evidence type="ECO:0000256" key="7">
    <source>
        <dbReference type="PROSITE-ProRule" id="PRU10141"/>
    </source>
</evidence>
<dbReference type="FunFam" id="3.30.200.20:FF:000042">
    <property type="entry name" value="Aurora kinase A"/>
    <property type="match status" value="1"/>
</dbReference>
<evidence type="ECO:0000256" key="4">
    <source>
        <dbReference type="ARBA" id="ARBA00022741"/>
    </source>
</evidence>
<protein>
    <recommendedName>
        <fullName evidence="13">Protein kinase domain-containing protein</fullName>
    </recommendedName>
</protein>
<evidence type="ECO:0000256" key="3">
    <source>
        <dbReference type="ARBA" id="ARBA00022679"/>
    </source>
</evidence>
<dbReference type="SMART" id="SM00133">
    <property type="entry name" value="S_TK_X"/>
    <property type="match status" value="1"/>
</dbReference>
<keyword evidence="3" id="KW-0808">Transferase</keyword>
<dbReference type="Gene3D" id="3.30.200.20">
    <property type="entry name" value="Phosphorylase Kinase, domain 1"/>
    <property type="match status" value="1"/>
</dbReference>
<evidence type="ECO:0008006" key="13">
    <source>
        <dbReference type="Google" id="ProtNLM"/>
    </source>
</evidence>
<evidence type="ECO:0000313" key="12">
    <source>
        <dbReference type="Proteomes" id="UP000008281"/>
    </source>
</evidence>
<evidence type="ECO:0000259" key="9">
    <source>
        <dbReference type="PROSITE" id="PS50011"/>
    </source>
</evidence>
<evidence type="ECO:0000256" key="8">
    <source>
        <dbReference type="RuleBase" id="RU000304"/>
    </source>
</evidence>
<keyword evidence="4 7" id="KW-0547">Nucleotide-binding</keyword>
<keyword evidence="1 8" id="KW-0723">Serine/threonine-protein kinase</keyword>
<sequence length="328" mass="37449">MTPKDFDLLKVIGCGGYGKVFLAREKSRERVVALKVVSKDELEKQHLQDEIRILETIKSRFLCQMYHTFETTHKVYIALEFLPGGELFALMERVQFLSENSARFYIAQITLGLDYLHNNHILYRDLKPANVVIDKDGNVKLVDFGMSKFNFPKGNKTSTFCGSMEYMAPEMITEKEYGHAVDLWALGVLLFDLVTGSPPFNGENDKELEHEIRTAKIEFPKGISAECQVLIKSLLVRKEEHRIDISQTKRFDFFKSVDWAELEQGRGNMTPPWKPVLSGEEDVKYFDPSFTDMPAVESPVKNPFEGFDLVALGSDSKEDSDVSRKLLV</sequence>
<evidence type="ECO:0000259" key="10">
    <source>
        <dbReference type="PROSITE" id="PS51285"/>
    </source>
</evidence>
<dbReference type="InParanoid" id="E3N911"/>
<dbReference type="STRING" id="31234.E3N911"/>
<dbReference type="OMA" id="ISAECQV"/>
<feature type="domain" description="Protein kinase" evidence="9">
    <location>
        <begin position="6"/>
        <end position="254"/>
    </location>
</feature>
<dbReference type="Gene3D" id="1.10.510.10">
    <property type="entry name" value="Transferase(Phosphotransferase) domain 1"/>
    <property type="match status" value="1"/>
</dbReference>
<dbReference type="InterPro" id="IPR011009">
    <property type="entry name" value="Kinase-like_dom_sf"/>
</dbReference>
<comment type="similarity">
    <text evidence="8">Belongs to the protein kinase superfamily.</text>
</comment>